<evidence type="ECO:0000313" key="3">
    <source>
        <dbReference type="Proteomes" id="UP000320948"/>
    </source>
</evidence>
<feature type="transmembrane region" description="Helical" evidence="1">
    <location>
        <begin position="30"/>
        <end position="51"/>
    </location>
</feature>
<evidence type="ECO:0000256" key="1">
    <source>
        <dbReference type="SAM" id="Phobius"/>
    </source>
</evidence>
<accession>A0A6N4R1W6</accession>
<gene>
    <name evidence="2" type="ORF">DI628_07435</name>
</gene>
<reference evidence="2 3" key="1">
    <citation type="journal article" date="2017" name="Nat. Commun.">
        <title>In situ click chemistry generation of cyclooxygenase-2 inhibitors.</title>
        <authorList>
            <person name="Bhardwaj A."/>
            <person name="Kaur J."/>
            <person name="Wuest M."/>
            <person name="Wuest F."/>
        </authorList>
    </citation>
    <scope>NUCLEOTIDE SEQUENCE [LARGE SCALE GENOMIC DNA]</scope>
    <source>
        <strain evidence="2">S2_018_000_R2_106</strain>
    </source>
</reference>
<name>A0A6N4R1W6_BLAVI</name>
<evidence type="ECO:0008006" key="4">
    <source>
        <dbReference type="Google" id="ProtNLM"/>
    </source>
</evidence>
<feature type="transmembrane region" description="Helical" evidence="1">
    <location>
        <begin position="7"/>
        <end position="24"/>
    </location>
</feature>
<keyword evidence="1" id="KW-0812">Transmembrane</keyword>
<evidence type="ECO:0000313" key="2">
    <source>
        <dbReference type="EMBL" id="TKW60982.1"/>
    </source>
</evidence>
<dbReference type="InterPro" id="IPR032820">
    <property type="entry name" value="ATPase_put"/>
</dbReference>
<protein>
    <recommendedName>
        <fullName evidence="4">AtpZ/AtpI family protein</fullName>
    </recommendedName>
</protein>
<dbReference type="Proteomes" id="UP000320948">
    <property type="component" value="Unassembled WGS sequence"/>
</dbReference>
<dbReference type="Pfam" id="PF09527">
    <property type="entry name" value="ATPase_gene1"/>
    <property type="match status" value="1"/>
</dbReference>
<keyword evidence="1" id="KW-0472">Membrane</keyword>
<dbReference type="EMBL" id="VAFM01000002">
    <property type="protein sequence ID" value="TKW60982.1"/>
    <property type="molecule type" value="Genomic_DNA"/>
</dbReference>
<dbReference type="AlphaFoldDB" id="A0A6N4R1W6"/>
<keyword evidence="1" id="KW-1133">Transmembrane helix</keyword>
<proteinExistence type="predicted"/>
<sequence>MAGVEVGLRLVVAVMLMGGIGFALDRWLGSLPWLMLLGGVLGFVSWIVSVARRPR</sequence>
<comment type="caution">
    <text evidence="2">The sequence shown here is derived from an EMBL/GenBank/DDBJ whole genome shotgun (WGS) entry which is preliminary data.</text>
</comment>
<organism evidence="2 3">
    <name type="scientific">Blastochloris viridis</name>
    <name type="common">Rhodopseudomonas viridis</name>
    <dbReference type="NCBI Taxonomy" id="1079"/>
    <lineage>
        <taxon>Bacteria</taxon>
        <taxon>Pseudomonadati</taxon>
        <taxon>Pseudomonadota</taxon>
        <taxon>Alphaproteobacteria</taxon>
        <taxon>Hyphomicrobiales</taxon>
        <taxon>Blastochloridaceae</taxon>
        <taxon>Blastochloris</taxon>
    </lineage>
</organism>